<evidence type="ECO:0000256" key="4">
    <source>
        <dbReference type="ARBA" id="ARBA00023136"/>
    </source>
</evidence>
<feature type="domain" description="Major facilitator superfamily (MFS) profile" evidence="6">
    <location>
        <begin position="15"/>
        <end position="454"/>
    </location>
</feature>
<keyword evidence="3 5" id="KW-1133">Transmembrane helix</keyword>
<feature type="transmembrane region" description="Helical" evidence="5">
    <location>
        <begin position="80"/>
        <end position="101"/>
    </location>
</feature>
<keyword evidence="2 5" id="KW-0812">Transmembrane</keyword>
<dbReference type="OrthoDB" id="9807274at2"/>
<dbReference type="Gene3D" id="1.20.1250.20">
    <property type="entry name" value="MFS general substrate transporter like domains"/>
    <property type="match status" value="1"/>
</dbReference>
<feature type="transmembrane region" description="Helical" evidence="5">
    <location>
        <begin position="228"/>
        <end position="244"/>
    </location>
</feature>
<dbReference type="STRING" id="1810504.PG2T_10505"/>
<name>A0A1B1YUS3_9GAMM</name>
<feature type="transmembrane region" description="Helical" evidence="5">
    <location>
        <begin position="432"/>
        <end position="453"/>
    </location>
</feature>
<comment type="subcellular location">
    <subcellularLocation>
        <location evidence="1">Membrane</location>
        <topology evidence="1">Multi-pass membrane protein</topology>
    </subcellularLocation>
</comment>
<dbReference type="Proteomes" id="UP000092952">
    <property type="component" value="Chromosome"/>
</dbReference>
<dbReference type="PROSITE" id="PS50850">
    <property type="entry name" value="MFS"/>
    <property type="match status" value="1"/>
</dbReference>
<feature type="transmembrane region" description="Helical" evidence="5">
    <location>
        <begin position="400"/>
        <end position="420"/>
    </location>
</feature>
<feature type="transmembrane region" description="Helical" evidence="5">
    <location>
        <begin position="355"/>
        <end position="379"/>
    </location>
</feature>
<keyword evidence="8" id="KW-1185">Reference proteome</keyword>
<reference evidence="8" key="1">
    <citation type="submission" date="2016-03" db="EMBL/GenBank/DDBJ databases">
        <title>Complete genome sequence of Solimmundus cernigliae, representing a novel lineage of polycyclic aromatic hydrocarbon degraders within the Gammaproteobacteria.</title>
        <authorList>
            <person name="Singleton D.R."/>
            <person name="Dickey A.N."/>
            <person name="Scholl E.H."/>
            <person name="Wright F.A."/>
            <person name="Aitken M.D."/>
        </authorList>
    </citation>
    <scope>NUCLEOTIDE SEQUENCE [LARGE SCALE GENOMIC DNA]</scope>
    <source>
        <strain evidence="8">TR3.2</strain>
    </source>
</reference>
<sequence>MAGFTDLLREGRAPLTVTLALGIALHAMDVFLVATVMPTVVADIGGVRFYAWVSMLYMVGSIVGAASSGPLRSAYGPRHAYVLAGGLFLAGSLACAVAPSMEVLLATRTVQGFGGGLIVAQSMALVSELYSAELRKLMLASISGMWAAAALIGPALGGLFAEAGLWRAAFGVNVPIIAVFSLLAARHLPQGLAGRARQPFPVGRVGLLGAGVLSVAAAGQLVGTPLRLAVLALALLLVGSAFALDRRGAVRLFPRRAASLRAPVGVAYGLFVTSSILHTSITVFMPLLMQQVYHLRPLHAGYFASLLAVGWTAASLTTARWQGAAERRAIIGGPLLILAMTGVLLAGLGQLAAPAVGVALVMLGFGVGALSIHLIAFTMQHASPGEESITAGSIPTVRTLGIAFGSALAGVIATLAGLSAHVDADVVRRAVGAVYAASLAVAAAQTMLAWRLLRLAPASRDRVGQL</sequence>
<accession>A0A1B1YUS3</accession>
<feature type="transmembrane region" description="Helical" evidence="5">
    <location>
        <begin position="329"/>
        <end position="349"/>
    </location>
</feature>
<keyword evidence="4 5" id="KW-0472">Membrane</keyword>
<feature type="transmembrane region" description="Helical" evidence="5">
    <location>
        <begin position="300"/>
        <end position="317"/>
    </location>
</feature>
<protein>
    <recommendedName>
        <fullName evidence="6">Major facilitator superfamily (MFS) profile domain-containing protein</fullName>
    </recommendedName>
</protein>
<dbReference type="InterPro" id="IPR036259">
    <property type="entry name" value="MFS_trans_sf"/>
</dbReference>
<organism evidence="7 8">
    <name type="scientific">Immundisolibacter cernigliae</name>
    <dbReference type="NCBI Taxonomy" id="1810504"/>
    <lineage>
        <taxon>Bacteria</taxon>
        <taxon>Pseudomonadati</taxon>
        <taxon>Pseudomonadota</taxon>
        <taxon>Gammaproteobacteria</taxon>
        <taxon>Immundisolibacterales</taxon>
        <taxon>Immundisolibacteraceae</taxon>
        <taxon>Immundisolibacter</taxon>
    </lineage>
</organism>
<dbReference type="InterPro" id="IPR011701">
    <property type="entry name" value="MFS"/>
</dbReference>
<dbReference type="InterPro" id="IPR020846">
    <property type="entry name" value="MFS_dom"/>
</dbReference>
<dbReference type="RefSeq" id="WP_068805003.1">
    <property type="nucleotide sequence ID" value="NZ_CP014671.1"/>
</dbReference>
<dbReference type="AlphaFoldDB" id="A0A1B1YUS3"/>
<evidence type="ECO:0000313" key="8">
    <source>
        <dbReference type="Proteomes" id="UP000092952"/>
    </source>
</evidence>
<dbReference type="Gene3D" id="1.20.1720.10">
    <property type="entry name" value="Multidrug resistance protein D"/>
    <property type="match status" value="1"/>
</dbReference>
<dbReference type="KEGG" id="gbi:PG2T_10505"/>
<proteinExistence type="predicted"/>
<dbReference type="PROSITE" id="PS00217">
    <property type="entry name" value="SUGAR_TRANSPORT_2"/>
    <property type="match status" value="1"/>
</dbReference>
<evidence type="ECO:0000256" key="2">
    <source>
        <dbReference type="ARBA" id="ARBA00022692"/>
    </source>
</evidence>
<dbReference type="GO" id="GO:0005886">
    <property type="term" value="C:plasma membrane"/>
    <property type="evidence" value="ECO:0007669"/>
    <property type="project" value="TreeGrafter"/>
</dbReference>
<evidence type="ECO:0000259" key="6">
    <source>
        <dbReference type="PROSITE" id="PS50850"/>
    </source>
</evidence>
<dbReference type="EMBL" id="CP014671">
    <property type="protein sequence ID" value="ANX04561.1"/>
    <property type="molecule type" value="Genomic_DNA"/>
</dbReference>
<evidence type="ECO:0000256" key="5">
    <source>
        <dbReference type="SAM" id="Phobius"/>
    </source>
</evidence>
<feature type="transmembrane region" description="Helical" evidence="5">
    <location>
        <begin position="265"/>
        <end position="288"/>
    </location>
</feature>
<dbReference type="InParanoid" id="A0A1B1YUS3"/>
<feature type="transmembrane region" description="Helical" evidence="5">
    <location>
        <begin position="137"/>
        <end position="159"/>
    </location>
</feature>
<dbReference type="GO" id="GO:0022857">
    <property type="term" value="F:transmembrane transporter activity"/>
    <property type="evidence" value="ECO:0007669"/>
    <property type="project" value="InterPro"/>
</dbReference>
<feature type="transmembrane region" description="Helical" evidence="5">
    <location>
        <begin position="12"/>
        <end position="37"/>
    </location>
</feature>
<evidence type="ECO:0000256" key="3">
    <source>
        <dbReference type="ARBA" id="ARBA00022989"/>
    </source>
</evidence>
<feature type="transmembrane region" description="Helical" evidence="5">
    <location>
        <begin position="49"/>
        <end position="68"/>
    </location>
</feature>
<dbReference type="InterPro" id="IPR005829">
    <property type="entry name" value="Sugar_transporter_CS"/>
</dbReference>
<evidence type="ECO:0000313" key="7">
    <source>
        <dbReference type="EMBL" id="ANX04561.1"/>
    </source>
</evidence>
<evidence type="ECO:0000256" key="1">
    <source>
        <dbReference type="ARBA" id="ARBA00004141"/>
    </source>
</evidence>
<feature type="transmembrane region" description="Helical" evidence="5">
    <location>
        <begin position="205"/>
        <end position="222"/>
    </location>
</feature>
<dbReference type="Pfam" id="PF07690">
    <property type="entry name" value="MFS_1"/>
    <property type="match status" value="1"/>
</dbReference>
<dbReference type="SUPFAM" id="SSF103473">
    <property type="entry name" value="MFS general substrate transporter"/>
    <property type="match status" value="1"/>
</dbReference>
<gene>
    <name evidence="7" type="ORF">PG2T_10505</name>
</gene>
<dbReference type="PANTHER" id="PTHR23501">
    <property type="entry name" value="MAJOR FACILITATOR SUPERFAMILY"/>
    <property type="match status" value="1"/>
</dbReference>
<dbReference type="PANTHER" id="PTHR23501:SF154">
    <property type="entry name" value="MULTIDRUG-EFFLUX TRANSPORTER RV1634-RELATED"/>
    <property type="match status" value="1"/>
</dbReference>
<feature type="transmembrane region" description="Helical" evidence="5">
    <location>
        <begin position="165"/>
        <end position="185"/>
    </location>
</feature>